<comment type="caution">
    <text evidence="2">The sequence shown here is derived from an EMBL/GenBank/DDBJ whole genome shotgun (WGS) entry which is preliminary data.</text>
</comment>
<gene>
    <name evidence="2" type="ORF">EVA_15328</name>
</gene>
<name>J9FNS5_9ZZZZ</name>
<reference evidence="2" key="1">
    <citation type="journal article" date="2012" name="PLoS ONE">
        <title>Gene sets for utilization of primary and secondary nutrition supplies in the distal gut of endangered iberian lynx.</title>
        <authorList>
            <person name="Alcaide M."/>
            <person name="Messina E."/>
            <person name="Richter M."/>
            <person name="Bargiela R."/>
            <person name="Peplies J."/>
            <person name="Huws S.A."/>
            <person name="Newbold C.J."/>
            <person name="Golyshin P.N."/>
            <person name="Simon M.A."/>
            <person name="Lopez G."/>
            <person name="Yakimov M.M."/>
            <person name="Ferrer M."/>
        </authorList>
    </citation>
    <scope>NUCLEOTIDE SEQUENCE</scope>
</reference>
<dbReference type="AlphaFoldDB" id="J9FNS5"/>
<organism evidence="2">
    <name type="scientific">gut metagenome</name>
    <dbReference type="NCBI Taxonomy" id="749906"/>
    <lineage>
        <taxon>unclassified sequences</taxon>
        <taxon>metagenomes</taxon>
        <taxon>organismal metagenomes</taxon>
    </lineage>
</organism>
<evidence type="ECO:0000313" key="2">
    <source>
        <dbReference type="EMBL" id="EJW96566.1"/>
    </source>
</evidence>
<dbReference type="EMBL" id="AMCI01005216">
    <property type="protein sequence ID" value="EJW96566.1"/>
    <property type="molecule type" value="Genomic_DNA"/>
</dbReference>
<proteinExistence type="predicted"/>
<feature type="region of interest" description="Disordered" evidence="1">
    <location>
        <begin position="1"/>
        <end position="43"/>
    </location>
</feature>
<protein>
    <submittedName>
        <fullName evidence="2">Uncharacterized protein</fullName>
    </submittedName>
</protein>
<feature type="compositionally biased region" description="Basic and acidic residues" evidence="1">
    <location>
        <begin position="12"/>
        <end position="22"/>
    </location>
</feature>
<sequence>MAGFQSRTSDALYRRSRSEKGRSKNGSGTRTASNSMAQHASTV</sequence>
<accession>J9FNS5</accession>
<feature type="compositionally biased region" description="Polar residues" evidence="1">
    <location>
        <begin position="24"/>
        <end position="43"/>
    </location>
</feature>
<evidence type="ECO:0000256" key="1">
    <source>
        <dbReference type="SAM" id="MobiDB-lite"/>
    </source>
</evidence>